<evidence type="ECO:0000256" key="1">
    <source>
        <dbReference type="ARBA" id="ARBA00004642"/>
    </source>
</evidence>
<dbReference type="GO" id="GO:0005654">
    <property type="term" value="C:nucleoplasm"/>
    <property type="evidence" value="ECO:0007669"/>
    <property type="project" value="UniProtKB-SubCell"/>
</dbReference>
<name>A0A1J7GE83_LUPAN</name>
<dbReference type="InterPro" id="IPR044275">
    <property type="entry name" value="KRP"/>
</dbReference>
<dbReference type="GO" id="GO:0004861">
    <property type="term" value="F:cyclin-dependent protein serine/threonine kinase inhibitor activity"/>
    <property type="evidence" value="ECO:0007669"/>
    <property type="project" value="UniProtKB-UniRule"/>
</dbReference>
<comment type="subcellular location">
    <subcellularLocation>
        <location evidence="1">Nucleus</location>
        <location evidence="1">Nucleoplasm</location>
    </subcellularLocation>
</comment>
<feature type="region of interest" description="Disordered" evidence="6">
    <location>
        <begin position="1"/>
        <end position="95"/>
    </location>
</feature>
<accession>A0A1J7GE83</accession>
<keyword evidence="4" id="KW-0131">Cell cycle</keyword>
<dbReference type="InterPro" id="IPR003175">
    <property type="entry name" value="CDI_dom"/>
</dbReference>
<feature type="compositionally biased region" description="Polar residues" evidence="6">
    <location>
        <begin position="7"/>
        <end position="21"/>
    </location>
</feature>
<evidence type="ECO:0000256" key="4">
    <source>
        <dbReference type="ARBA" id="ARBA00023306"/>
    </source>
</evidence>
<comment type="similarity">
    <text evidence="2 5">Belongs to the CDI family. ICK/KRP subfamily.</text>
</comment>
<reference evidence="8 9" key="1">
    <citation type="journal article" date="2017" name="Plant Biotechnol. J.">
        <title>A comprehensive draft genome sequence for lupin (Lupinus angustifolius), an emerging health food: insights into plant-microbe interactions and legume evolution.</title>
        <authorList>
            <person name="Hane J.K."/>
            <person name="Ming Y."/>
            <person name="Kamphuis L.G."/>
            <person name="Nelson M.N."/>
            <person name="Garg G."/>
            <person name="Atkins C.A."/>
            <person name="Bayer P.E."/>
            <person name="Bravo A."/>
            <person name="Bringans S."/>
            <person name="Cannon S."/>
            <person name="Edwards D."/>
            <person name="Foley R."/>
            <person name="Gao L.L."/>
            <person name="Harrison M.J."/>
            <person name="Huang W."/>
            <person name="Hurgobin B."/>
            <person name="Li S."/>
            <person name="Liu C.W."/>
            <person name="McGrath A."/>
            <person name="Morahan G."/>
            <person name="Murray J."/>
            <person name="Weller J."/>
            <person name="Jian J."/>
            <person name="Singh K.B."/>
        </authorList>
    </citation>
    <scope>NUCLEOTIDE SEQUENCE [LARGE SCALE GENOMIC DNA]</scope>
    <source>
        <strain evidence="9">cv. Tanjil</strain>
        <tissue evidence="8">Whole plant</tissue>
    </source>
</reference>
<dbReference type="STRING" id="3871.A0A1J7GE83"/>
<dbReference type="PANTHER" id="PTHR46776">
    <property type="entry name" value="CYCLIN-DEPENDENT KINASE INHIBITOR 4-RELATED"/>
    <property type="match status" value="1"/>
</dbReference>
<dbReference type="PIRSF" id="PIRSF017811">
    <property type="entry name" value="CDK_inhib_pln"/>
    <property type="match status" value="1"/>
</dbReference>
<evidence type="ECO:0000313" key="8">
    <source>
        <dbReference type="EMBL" id="OIV98653.1"/>
    </source>
</evidence>
<sequence length="200" mass="22557">MKKSRTSGDVASSSLGVQTRANRLRPPPSPPQIHDSSEYLQLRSRRLLKLQPPPPRKESSVEVENLRLKENSEKTASPSSVSESGKLEAEEESVDLSIEGSCGENFLEGEAIDRSTRESTPCSLIMDSNSITIPGSSTRQSTHQINHENVQRIFPTSHEMDEFFVHAERQQQAMFMQKYNFDIVNDVPLKGQYKWVQVLN</sequence>
<evidence type="ECO:0000259" key="7">
    <source>
        <dbReference type="Pfam" id="PF02234"/>
    </source>
</evidence>
<proteinExistence type="inferred from homology"/>
<gene>
    <name evidence="8" type="ORF">TanjilG_12776</name>
</gene>
<dbReference type="Gramene" id="OIV98653">
    <property type="protein sequence ID" value="OIV98653"/>
    <property type="gene ID" value="TanjilG_12776"/>
</dbReference>
<evidence type="ECO:0000256" key="3">
    <source>
        <dbReference type="ARBA" id="ARBA00023013"/>
    </source>
</evidence>
<feature type="compositionally biased region" description="Basic and acidic residues" evidence="6">
    <location>
        <begin position="55"/>
        <end position="73"/>
    </location>
</feature>
<evidence type="ECO:0000256" key="5">
    <source>
        <dbReference type="PIRNR" id="PIRNR017811"/>
    </source>
</evidence>
<dbReference type="Gene3D" id="4.10.365.10">
    <property type="entry name" value="p27"/>
    <property type="match status" value="1"/>
</dbReference>
<dbReference type="OMA" id="SQFHVPT"/>
<dbReference type="Proteomes" id="UP000188354">
    <property type="component" value="Chromosome LG13"/>
</dbReference>
<feature type="domain" description="Cyclin-dependent kinase inhibitor" evidence="7">
    <location>
        <begin position="155"/>
        <end position="198"/>
    </location>
</feature>
<dbReference type="GO" id="GO:0051726">
    <property type="term" value="P:regulation of cell cycle"/>
    <property type="evidence" value="ECO:0007669"/>
    <property type="project" value="InterPro"/>
</dbReference>
<dbReference type="Pfam" id="PF02234">
    <property type="entry name" value="CDI"/>
    <property type="match status" value="1"/>
</dbReference>
<keyword evidence="3 5" id="KW-0649">Protein kinase inhibitor</keyword>
<organism evidence="8 9">
    <name type="scientific">Lupinus angustifolius</name>
    <name type="common">Narrow-leaved blue lupine</name>
    <dbReference type="NCBI Taxonomy" id="3871"/>
    <lineage>
        <taxon>Eukaryota</taxon>
        <taxon>Viridiplantae</taxon>
        <taxon>Streptophyta</taxon>
        <taxon>Embryophyta</taxon>
        <taxon>Tracheophyta</taxon>
        <taxon>Spermatophyta</taxon>
        <taxon>Magnoliopsida</taxon>
        <taxon>eudicotyledons</taxon>
        <taxon>Gunneridae</taxon>
        <taxon>Pentapetalae</taxon>
        <taxon>rosids</taxon>
        <taxon>fabids</taxon>
        <taxon>Fabales</taxon>
        <taxon>Fabaceae</taxon>
        <taxon>Papilionoideae</taxon>
        <taxon>50 kb inversion clade</taxon>
        <taxon>genistoids sensu lato</taxon>
        <taxon>core genistoids</taxon>
        <taxon>Genisteae</taxon>
        <taxon>Lupinus</taxon>
    </lineage>
</organism>
<protein>
    <recommendedName>
        <fullName evidence="5">Cyclin-dependent kinase inhibitor</fullName>
    </recommendedName>
</protein>
<evidence type="ECO:0000256" key="2">
    <source>
        <dbReference type="ARBA" id="ARBA00010274"/>
    </source>
</evidence>
<evidence type="ECO:0000313" key="9">
    <source>
        <dbReference type="Proteomes" id="UP000188354"/>
    </source>
</evidence>
<evidence type="ECO:0000256" key="6">
    <source>
        <dbReference type="SAM" id="MobiDB-lite"/>
    </source>
</evidence>
<dbReference type="AlphaFoldDB" id="A0A1J7GE83"/>
<dbReference type="InterPro" id="IPR044898">
    <property type="entry name" value="CDI_dom_sf"/>
</dbReference>
<keyword evidence="9" id="KW-1185">Reference proteome</keyword>
<dbReference type="EMBL" id="CM007373">
    <property type="protein sequence ID" value="OIV98653.1"/>
    <property type="molecule type" value="Genomic_DNA"/>
</dbReference>
<feature type="compositionally biased region" description="Polar residues" evidence="6">
    <location>
        <begin position="74"/>
        <end position="83"/>
    </location>
</feature>